<gene>
    <name evidence="4" type="ORF">SCF082_LOCUS53299</name>
</gene>
<feature type="region of interest" description="Disordered" evidence="1">
    <location>
        <begin position="1"/>
        <end position="407"/>
    </location>
</feature>
<name>A0ABP0SSN5_9DINO</name>
<protein>
    <submittedName>
        <fullName evidence="4">Reticulocyte-binding protein 2 homolog a</fullName>
    </submittedName>
</protein>
<dbReference type="InterPro" id="IPR001932">
    <property type="entry name" value="PPM-type_phosphatase-like_dom"/>
</dbReference>
<feature type="compositionally biased region" description="Low complexity" evidence="1">
    <location>
        <begin position="816"/>
        <end position="827"/>
    </location>
</feature>
<evidence type="ECO:0000256" key="1">
    <source>
        <dbReference type="SAM" id="MobiDB-lite"/>
    </source>
</evidence>
<feature type="compositionally biased region" description="Basic and acidic residues" evidence="1">
    <location>
        <begin position="94"/>
        <end position="144"/>
    </location>
</feature>
<evidence type="ECO:0000313" key="4">
    <source>
        <dbReference type="EMBL" id="CAK9115144.1"/>
    </source>
</evidence>
<dbReference type="PROSITE" id="PS50020">
    <property type="entry name" value="WW_DOMAIN_2"/>
    <property type="match status" value="1"/>
</dbReference>
<comment type="caution">
    <text evidence="4">The sequence shown here is derived from an EMBL/GenBank/DDBJ whole genome shotgun (WGS) entry which is preliminary data.</text>
</comment>
<feature type="compositionally biased region" description="Acidic residues" evidence="1">
    <location>
        <begin position="225"/>
        <end position="234"/>
    </location>
</feature>
<feature type="region of interest" description="Disordered" evidence="1">
    <location>
        <begin position="797"/>
        <end position="827"/>
    </location>
</feature>
<feature type="compositionally biased region" description="Basic and acidic residues" evidence="1">
    <location>
        <begin position="208"/>
        <end position="224"/>
    </location>
</feature>
<dbReference type="InterPro" id="IPR036020">
    <property type="entry name" value="WW_dom_sf"/>
</dbReference>
<accession>A0ABP0SSN5</accession>
<sequence length="842" mass="93782">MLGRSGRRSLPVLKGRGIEAAPEPSRDALPQGWIRVESRSKPGTFYYAHPATKRTQMERPVDPHRARSTGASGAAPVEKPKAEPVEEVEDVETAEEKRKREEARKAEEKAREEEEERERQEVLMRARQRRAQERLEEEKRRKEEEEQEEEERQKLAERRREKKQKQEEEKRESERLQKEAEEKRHKEMEELNKALDQATPTIPVSVGRRSDGTRHSGAKWKKEASDEEEEVTQEDLEKWKEDEERREREEVEAKRRKIEEEERRKREAELAEQRKKAEFAAAVERARQMKIESDRQKQEELRKETKEARKSSSSSPSPPRVRDPQQPAQPGQPAGQPAPSLQQAFLMPPKVVPPPPPPKPAPTPPTLANLLSGAVAKPDFGSLLKNPKPPEAAANAPSNGQDTGPQTGTILWYNGHQWPSSEYRTSGTTGPGYLLDLARPGSAGSPANVRPLPHQSGLSCGGDSQMGPRLANEDRTIATDLQDSLGHMVGIFDGHRGTFCADYLSQEVPKMIVQGVREAFSQRLKGASLDMLSAAEEAEVIKLGIIRGLEMTDQNFLNLAQQYGFKDGASALIAVVMHGFQEPHGRTVPTAPGGQAKLFAAWSGTGHMLLLRGRQVLRCTEERQCVLEIREWTKGQKRFGQLEGEGIDHVCDRAEERHRLSTAGGQLVQAGERASAEEDLRGVWWLGRPGNPELTWARQQCYEDVDPRLLEQPNRQGGWAKELPGCFKGLWGTSECGELQIAQGATLSVIGFTGHANPCDEVIDLLPEDWAVVVATRGVFAAVLSDQDVANACWDAGPQPAAPEAAPRNHAEDVMAQQGAGPQEAAQTVTQRALQMLSLKGR</sequence>
<dbReference type="PANTHER" id="PTHR31363">
    <property type="entry name" value="TRAF3-INTERACTING PROTEIN 1"/>
    <property type="match status" value="1"/>
</dbReference>
<feature type="compositionally biased region" description="Pro residues" evidence="1">
    <location>
        <begin position="350"/>
        <end position="365"/>
    </location>
</feature>
<evidence type="ECO:0000259" key="3">
    <source>
        <dbReference type="PROSITE" id="PS51746"/>
    </source>
</evidence>
<dbReference type="InterPro" id="IPR018799">
    <property type="entry name" value="TRAF3IP1"/>
</dbReference>
<evidence type="ECO:0000313" key="5">
    <source>
        <dbReference type="Proteomes" id="UP001642464"/>
    </source>
</evidence>
<proteinExistence type="predicted"/>
<evidence type="ECO:0000259" key="2">
    <source>
        <dbReference type="PROSITE" id="PS50020"/>
    </source>
</evidence>
<dbReference type="Gene3D" id="3.60.40.10">
    <property type="entry name" value="PPM-type phosphatase domain"/>
    <property type="match status" value="1"/>
</dbReference>
<feature type="compositionally biased region" description="Low complexity" evidence="1">
    <location>
        <begin position="324"/>
        <end position="344"/>
    </location>
</feature>
<reference evidence="4 5" key="1">
    <citation type="submission" date="2024-02" db="EMBL/GenBank/DDBJ databases">
        <authorList>
            <person name="Chen Y."/>
            <person name="Shah S."/>
            <person name="Dougan E. K."/>
            <person name="Thang M."/>
            <person name="Chan C."/>
        </authorList>
    </citation>
    <scope>NUCLEOTIDE SEQUENCE [LARGE SCALE GENOMIC DNA]</scope>
</reference>
<feature type="compositionally biased region" description="Basic and acidic residues" evidence="1">
    <location>
        <begin position="235"/>
        <end position="310"/>
    </location>
</feature>
<feature type="domain" description="PPM-type phosphatase" evidence="3">
    <location>
        <begin position="459"/>
        <end position="842"/>
    </location>
</feature>
<dbReference type="SUPFAM" id="SSF81606">
    <property type="entry name" value="PP2C-like"/>
    <property type="match status" value="1"/>
</dbReference>
<dbReference type="PROSITE" id="PS51746">
    <property type="entry name" value="PPM_2"/>
    <property type="match status" value="1"/>
</dbReference>
<organism evidence="4 5">
    <name type="scientific">Durusdinium trenchii</name>
    <dbReference type="NCBI Taxonomy" id="1381693"/>
    <lineage>
        <taxon>Eukaryota</taxon>
        <taxon>Sar</taxon>
        <taxon>Alveolata</taxon>
        <taxon>Dinophyceae</taxon>
        <taxon>Suessiales</taxon>
        <taxon>Symbiodiniaceae</taxon>
        <taxon>Durusdinium</taxon>
    </lineage>
</organism>
<dbReference type="SUPFAM" id="SSF51045">
    <property type="entry name" value="WW domain"/>
    <property type="match status" value="1"/>
</dbReference>
<feature type="compositionally biased region" description="Polar residues" evidence="1">
    <location>
        <begin position="398"/>
        <end position="407"/>
    </location>
</feature>
<keyword evidence="5" id="KW-1185">Reference proteome</keyword>
<dbReference type="PANTHER" id="PTHR31363:SF0">
    <property type="entry name" value="TRAF3-INTERACTING PROTEIN 1"/>
    <property type="match status" value="1"/>
</dbReference>
<dbReference type="Proteomes" id="UP001642464">
    <property type="component" value="Unassembled WGS sequence"/>
</dbReference>
<feature type="domain" description="WW" evidence="2">
    <location>
        <begin position="27"/>
        <end position="62"/>
    </location>
</feature>
<feature type="compositionally biased region" description="Basic and acidic residues" evidence="1">
    <location>
        <begin position="151"/>
        <end position="193"/>
    </location>
</feature>
<dbReference type="EMBL" id="CAXAMM010044561">
    <property type="protein sequence ID" value="CAK9115144.1"/>
    <property type="molecule type" value="Genomic_DNA"/>
</dbReference>
<dbReference type="InterPro" id="IPR001202">
    <property type="entry name" value="WW_dom"/>
</dbReference>
<dbReference type="InterPro" id="IPR036457">
    <property type="entry name" value="PPM-type-like_dom_sf"/>
</dbReference>
<feature type="compositionally biased region" description="Basic and acidic residues" evidence="1">
    <location>
        <begin position="55"/>
        <end position="65"/>
    </location>
</feature>
<dbReference type="SMART" id="SM00332">
    <property type="entry name" value="PP2Cc"/>
    <property type="match status" value="1"/>
</dbReference>
<feature type="compositionally biased region" description="Low complexity" evidence="1">
    <location>
        <begin position="797"/>
        <end position="806"/>
    </location>
</feature>